<accession>A0A2W5KNP9</accession>
<name>A0A2W5KNP9_9GAMM</name>
<dbReference type="Pfam" id="PF04305">
    <property type="entry name" value="DUF455"/>
    <property type="match status" value="1"/>
</dbReference>
<gene>
    <name evidence="2" type="ORF">DI564_05170</name>
</gene>
<evidence type="ECO:0000313" key="3">
    <source>
        <dbReference type="Proteomes" id="UP000249046"/>
    </source>
</evidence>
<feature type="region of interest" description="Disordered" evidence="1">
    <location>
        <begin position="37"/>
        <end position="58"/>
    </location>
</feature>
<feature type="compositionally biased region" description="Pro residues" evidence="1">
    <location>
        <begin position="41"/>
        <end position="51"/>
    </location>
</feature>
<proteinExistence type="predicted"/>
<protein>
    <submittedName>
        <fullName evidence="2">DUF455 domain-containing protein</fullName>
    </submittedName>
</protein>
<organism evidence="2 3">
    <name type="scientific">Rhodanobacter denitrificans</name>
    <dbReference type="NCBI Taxonomy" id="666685"/>
    <lineage>
        <taxon>Bacteria</taxon>
        <taxon>Pseudomonadati</taxon>
        <taxon>Pseudomonadota</taxon>
        <taxon>Gammaproteobacteria</taxon>
        <taxon>Lysobacterales</taxon>
        <taxon>Rhodanobacteraceae</taxon>
        <taxon>Rhodanobacter</taxon>
    </lineage>
</organism>
<evidence type="ECO:0000313" key="2">
    <source>
        <dbReference type="EMBL" id="PZQ18682.1"/>
    </source>
</evidence>
<sequence>MSDLHAAAFECLMLSDPEQKRAATLRVAALHSDGVLEPAPSAAPMPVPTPGRPERPRLVPPRELAQRGLGTPAGRAALVHAVAHIEFNAINLAWDAVYRYRDMPAAFYADWIGVAVDEARHFGLLAARLAELGHAYGDFEAHDGLWEMARLTAGSCLERMALVPRVLEARGLDVTPGMIERLRSVGDQATVAILETILREEVAHVAAGSRWFAWCCARAGCAPGETFRALIARHLPGGLRGPFNTDARLQAGFSAQELAELGARAA</sequence>
<dbReference type="InterPro" id="IPR012347">
    <property type="entry name" value="Ferritin-like"/>
</dbReference>
<dbReference type="AlphaFoldDB" id="A0A2W5KNP9"/>
<dbReference type="CDD" id="cd00657">
    <property type="entry name" value="Ferritin_like"/>
    <property type="match status" value="1"/>
</dbReference>
<dbReference type="PIRSF" id="PIRSF012318">
    <property type="entry name" value="UCP012318"/>
    <property type="match status" value="1"/>
</dbReference>
<dbReference type="Proteomes" id="UP000249046">
    <property type="component" value="Unassembled WGS sequence"/>
</dbReference>
<dbReference type="PANTHER" id="PTHR42782:SF4">
    <property type="entry name" value="DUF455 DOMAIN-CONTAINING PROTEIN"/>
    <property type="match status" value="1"/>
</dbReference>
<dbReference type="PANTHER" id="PTHR42782">
    <property type="entry name" value="SI:CH73-314G15.3"/>
    <property type="match status" value="1"/>
</dbReference>
<dbReference type="EMBL" id="QFPO01000003">
    <property type="protein sequence ID" value="PZQ18682.1"/>
    <property type="molecule type" value="Genomic_DNA"/>
</dbReference>
<evidence type="ECO:0000256" key="1">
    <source>
        <dbReference type="SAM" id="MobiDB-lite"/>
    </source>
</evidence>
<reference evidence="2 3" key="1">
    <citation type="submission" date="2017-08" db="EMBL/GenBank/DDBJ databases">
        <title>Infants hospitalized years apart are colonized by the same room-sourced microbial strains.</title>
        <authorList>
            <person name="Brooks B."/>
            <person name="Olm M.R."/>
            <person name="Firek B.A."/>
            <person name="Baker R."/>
            <person name="Thomas B.C."/>
            <person name="Morowitz M.J."/>
            <person name="Banfield J.F."/>
        </authorList>
    </citation>
    <scope>NUCLEOTIDE SEQUENCE [LARGE SCALE GENOMIC DNA]</scope>
    <source>
        <strain evidence="2">S2_005_003_R2_42</strain>
    </source>
</reference>
<comment type="caution">
    <text evidence="2">The sequence shown here is derived from an EMBL/GenBank/DDBJ whole genome shotgun (WGS) entry which is preliminary data.</text>
</comment>
<dbReference type="InterPro" id="IPR011197">
    <property type="entry name" value="UCP012318"/>
</dbReference>
<dbReference type="SUPFAM" id="SSF47240">
    <property type="entry name" value="Ferritin-like"/>
    <property type="match status" value="1"/>
</dbReference>
<dbReference type="InterPro" id="IPR009078">
    <property type="entry name" value="Ferritin-like_SF"/>
</dbReference>
<dbReference type="InterPro" id="IPR007402">
    <property type="entry name" value="DUF455"/>
</dbReference>
<dbReference type="Gene3D" id="1.20.1260.10">
    <property type="match status" value="1"/>
</dbReference>